<dbReference type="EC" id="3.4.16.4" evidence="4"/>
<dbReference type="KEGG" id="hhd:HBHAL_2179"/>
<organism evidence="4 5">
    <name type="scientific">Halobacillus halophilus (strain ATCC 35676 / DSM 2266 / JCM 20832 / KCTC 3685 / LMG 17431 / NBRC 102448 / NCIMB 2269)</name>
    <name type="common">Sporosarcina halophila</name>
    <dbReference type="NCBI Taxonomy" id="866895"/>
    <lineage>
        <taxon>Bacteria</taxon>
        <taxon>Bacillati</taxon>
        <taxon>Bacillota</taxon>
        <taxon>Bacilli</taxon>
        <taxon>Bacillales</taxon>
        <taxon>Bacillaceae</taxon>
        <taxon>Halobacillus</taxon>
    </lineage>
</organism>
<gene>
    <name evidence="4" type="primary">yodJ</name>
    <name evidence="4" type="ordered locus">HBHAL_2179</name>
</gene>
<feature type="signal peptide" evidence="2">
    <location>
        <begin position="1"/>
        <end position="20"/>
    </location>
</feature>
<protein>
    <submittedName>
        <fullName evidence="4">D-alanyl-D-alanine carboxypeptidase</fullName>
        <ecNumber evidence="4">3.4.16.4</ecNumber>
    </submittedName>
</protein>
<dbReference type="Proteomes" id="UP000007397">
    <property type="component" value="Chromosome"/>
</dbReference>
<evidence type="ECO:0000313" key="4">
    <source>
        <dbReference type="EMBL" id="CCG44533.1"/>
    </source>
</evidence>
<keyword evidence="5" id="KW-1185">Reference proteome</keyword>
<dbReference type="GO" id="GO:0009002">
    <property type="term" value="F:serine-type D-Ala-D-Ala carboxypeptidase activity"/>
    <property type="evidence" value="ECO:0007669"/>
    <property type="project" value="UniProtKB-EC"/>
</dbReference>
<dbReference type="InterPro" id="IPR058193">
    <property type="entry name" value="VanY/YodJ_core_dom"/>
</dbReference>
<keyword evidence="4" id="KW-0121">Carboxypeptidase</keyword>
<dbReference type="Gene3D" id="3.30.1380.10">
    <property type="match status" value="1"/>
</dbReference>
<dbReference type="Pfam" id="PF02557">
    <property type="entry name" value="VanY"/>
    <property type="match status" value="1"/>
</dbReference>
<dbReference type="InterPro" id="IPR003709">
    <property type="entry name" value="VanY-like_core_dom"/>
</dbReference>
<dbReference type="SUPFAM" id="SSF55166">
    <property type="entry name" value="Hedgehog/DD-peptidase"/>
    <property type="match status" value="1"/>
</dbReference>
<sequence length="284" mass="31986">MSMKQLLFISISLLSIMLSACSLTETSSEGNDQAEPAPASDKEIDSKEKPAFKSEMESPESDSSEEKESGESSQNQQEPNETSEEGLTIVKNPESIKVVVNKNRKLPEGYTPPDLTIPNVPFYFDEELPKKQMRKEAAGALEKLFKAADQAGQDLVAASGYRSYERQKNLFEGYIEEYGEEKAKTFSARPGTSEHQTGLAMDVTSAKMSFKLDESFRDTEEGEWLAEHAHEYGFIIRYPKGKQDITGYTYEPWHLRYVGKDISSDIHKAEETLEEFFGHYPSES</sequence>
<dbReference type="PANTHER" id="PTHR34385:SF1">
    <property type="entry name" value="PEPTIDOGLYCAN L-ALANYL-D-GLUTAMATE ENDOPEPTIDASE CWLK"/>
    <property type="match status" value="1"/>
</dbReference>
<reference evidence="4 5" key="1">
    <citation type="journal article" date="2013" name="Environ. Microbiol.">
        <title>Chloride and organic osmolytes: a hybrid strategy to cope with elevated salinities by the moderately halophilic, chloride-dependent bacterium Halobacillus halophilus.</title>
        <authorList>
            <person name="Saum S.H."/>
            <person name="Pfeiffer F."/>
            <person name="Palm P."/>
            <person name="Rampp M."/>
            <person name="Schuster S.C."/>
            <person name="Muller V."/>
            <person name="Oesterhelt D."/>
        </authorList>
    </citation>
    <scope>NUCLEOTIDE SEQUENCE [LARGE SCALE GENOMIC DNA]</scope>
    <source>
        <strain evidence="5">ATCC 35676 / DSM 2266 / JCM 20832 / KCTC 3685 / LMG 17431 / NBRC 102448 / NCIMB 2269</strain>
    </source>
</reference>
<keyword evidence="4" id="KW-0645">Protease</keyword>
<dbReference type="GO" id="GO:0006508">
    <property type="term" value="P:proteolysis"/>
    <property type="evidence" value="ECO:0007669"/>
    <property type="project" value="InterPro"/>
</dbReference>
<dbReference type="InterPro" id="IPR009045">
    <property type="entry name" value="Zn_M74/Hedgehog-like"/>
</dbReference>
<feature type="domain" description="D-alanyl-D-alanine carboxypeptidase-like core" evidence="3">
    <location>
        <begin position="131"/>
        <end position="260"/>
    </location>
</feature>
<dbReference type="EMBL" id="HE717023">
    <property type="protein sequence ID" value="CCG44533.1"/>
    <property type="molecule type" value="Genomic_DNA"/>
</dbReference>
<accession>I0JK64</accession>
<evidence type="ECO:0000256" key="2">
    <source>
        <dbReference type="SAM" id="SignalP"/>
    </source>
</evidence>
<dbReference type="HOGENOM" id="CLU_054193_1_2_9"/>
<evidence type="ECO:0000313" key="5">
    <source>
        <dbReference type="Proteomes" id="UP000007397"/>
    </source>
</evidence>
<name>I0JK64_HALH3</name>
<feature type="compositionally biased region" description="Low complexity" evidence="1">
    <location>
        <begin position="71"/>
        <end position="80"/>
    </location>
</feature>
<keyword evidence="4" id="KW-0378">Hydrolase</keyword>
<dbReference type="InterPro" id="IPR052179">
    <property type="entry name" value="DD-CPase-like"/>
</dbReference>
<dbReference type="eggNOG" id="COG1876">
    <property type="taxonomic scope" value="Bacteria"/>
</dbReference>
<evidence type="ECO:0000259" key="3">
    <source>
        <dbReference type="Pfam" id="PF02557"/>
    </source>
</evidence>
<feature type="chain" id="PRO_5039461758" evidence="2">
    <location>
        <begin position="21"/>
        <end position="284"/>
    </location>
</feature>
<dbReference type="AlphaFoldDB" id="I0JK64"/>
<dbReference type="PANTHER" id="PTHR34385">
    <property type="entry name" value="D-ALANYL-D-ALANINE CARBOXYPEPTIDASE"/>
    <property type="match status" value="1"/>
</dbReference>
<keyword evidence="2" id="KW-0732">Signal</keyword>
<dbReference type="CDD" id="cd14852">
    <property type="entry name" value="LD-carboxypeptidase"/>
    <property type="match status" value="1"/>
</dbReference>
<dbReference type="STRING" id="866895.HBHAL_2179"/>
<feature type="region of interest" description="Disordered" evidence="1">
    <location>
        <begin position="25"/>
        <end position="90"/>
    </location>
</feature>
<proteinExistence type="predicted"/>
<feature type="compositionally biased region" description="Basic and acidic residues" evidence="1">
    <location>
        <begin position="40"/>
        <end position="56"/>
    </location>
</feature>
<dbReference type="PROSITE" id="PS51257">
    <property type="entry name" value="PROKAR_LIPOPROTEIN"/>
    <property type="match status" value="1"/>
</dbReference>
<dbReference type="PATRIC" id="fig|866895.3.peg.1194"/>
<evidence type="ECO:0000256" key="1">
    <source>
        <dbReference type="SAM" id="MobiDB-lite"/>
    </source>
</evidence>